<name>E8LKF9_SUCHY</name>
<dbReference type="SUPFAM" id="SSF55874">
    <property type="entry name" value="ATPase domain of HSP90 chaperone/DNA topoisomerase II/histidine kinase"/>
    <property type="match status" value="1"/>
</dbReference>
<dbReference type="InterPro" id="IPR003594">
    <property type="entry name" value="HATPase_dom"/>
</dbReference>
<evidence type="ECO:0000259" key="1">
    <source>
        <dbReference type="Pfam" id="PF13581"/>
    </source>
</evidence>
<dbReference type="InterPro" id="IPR036890">
    <property type="entry name" value="HATPase_C_sf"/>
</dbReference>
<accession>E8LKF9</accession>
<evidence type="ECO:0000313" key="3">
    <source>
        <dbReference type="Proteomes" id="UP000018458"/>
    </source>
</evidence>
<dbReference type="STRING" id="762983.HMPREF9444_01190"/>
<feature type="domain" description="Histidine kinase/HSP90-like ATPase" evidence="1">
    <location>
        <begin position="7"/>
        <end position="133"/>
    </location>
</feature>
<proteinExistence type="predicted"/>
<protein>
    <submittedName>
        <fullName evidence="2">Sigma factor serine-protein kinase</fullName>
    </submittedName>
</protein>
<keyword evidence="2" id="KW-0808">Transferase</keyword>
<comment type="caution">
    <text evidence="2">The sequence shown here is derived from an EMBL/GenBank/DDBJ whole genome shotgun (WGS) entry which is preliminary data.</text>
</comment>
<evidence type="ECO:0000313" key="2">
    <source>
        <dbReference type="EMBL" id="EFY06994.1"/>
    </source>
</evidence>
<dbReference type="Gene3D" id="3.30.565.10">
    <property type="entry name" value="Histidine kinase-like ATPase, C-terminal domain"/>
    <property type="match status" value="1"/>
</dbReference>
<organism evidence="2 3">
    <name type="scientific">Succinatimonas hippei (strain DSM 22608 / JCM 16073 / KCTC 15190 / YIT 12066)</name>
    <dbReference type="NCBI Taxonomy" id="762983"/>
    <lineage>
        <taxon>Bacteria</taxon>
        <taxon>Pseudomonadati</taxon>
        <taxon>Pseudomonadota</taxon>
        <taxon>Gammaproteobacteria</taxon>
        <taxon>Aeromonadales</taxon>
        <taxon>Succinivibrionaceae</taxon>
        <taxon>Succinatimonas</taxon>
    </lineage>
</organism>
<dbReference type="eggNOG" id="COG2172">
    <property type="taxonomic scope" value="Bacteria"/>
</dbReference>
<dbReference type="CDD" id="cd16936">
    <property type="entry name" value="HATPase_RsbW-like"/>
    <property type="match status" value="1"/>
</dbReference>
<dbReference type="EMBL" id="AEVO01000057">
    <property type="protein sequence ID" value="EFY06994.1"/>
    <property type="molecule type" value="Genomic_DNA"/>
</dbReference>
<dbReference type="OrthoDB" id="9792240at2"/>
<dbReference type="Proteomes" id="UP000018458">
    <property type="component" value="Unassembled WGS sequence"/>
</dbReference>
<keyword evidence="2" id="KW-0418">Kinase</keyword>
<reference evidence="2 3" key="1">
    <citation type="submission" date="2011-01" db="EMBL/GenBank/DDBJ databases">
        <authorList>
            <person name="Weinstock G."/>
            <person name="Sodergren E."/>
            <person name="Clifton S."/>
            <person name="Fulton L."/>
            <person name="Fulton B."/>
            <person name="Courtney L."/>
            <person name="Fronick C."/>
            <person name="Harrison M."/>
            <person name="Strong C."/>
            <person name="Farmer C."/>
            <person name="Delahaunty K."/>
            <person name="Markovic C."/>
            <person name="Hall O."/>
            <person name="Minx P."/>
            <person name="Tomlinson C."/>
            <person name="Mitreva M."/>
            <person name="Hou S."/>
            <person name="Chen J."/>
            <person name="Wollam A."/>
            <person name="Pepin K.H."/>
            <person name="Johnson M."/>
            <person name="Bhonagiri V."/>
            <person name="Zhang X."/>
            <person name="Suruliraj S."/>
            <person name="Warren W."/>
            <person name="Chinwalla A."/>
            <person name="Mardis E.R."/>
            <person name="Wilson R.K."/>
        </authorList>
    </citation>
    <scope>NUCLEOTIDE SEQUENCE [LARGE SCALE GENOMIC DNA]</scope>
    <source>
        <strain evidence="3">DSM 22608 / JCM 16073 / KCTC 15190 / YIT 12066</strain>
    </source>
</reference>
<gene>
    <name evidence="2" type="ORF">HMPREF9444_01190</name>
</gene>
<dbReference type="GO" id="GO:0016301">
    <property type="term" value="F:kinase activity"/>
    <property type="evidence" value="ECO:0007669"/>
    <property type="project" value="UniProtKB-KW"/>
</dbReference>
<sequence length="142" mass="15874">METITLPATIDTLTVINKILEKTLSGKLEHMLFKTELVVEELLANICSYAYDGQNGGNAYFVCGEVNFDGKSCIMIQITDDGKAYDPFLNCKDPDLNAPLEERPIGGLGLHLVKEIATHYAYFRIDNKNQTQIILDIDNNDM</sequence>
<dbReference type="RefSeq" id="WP_009143390.1">
    <property type="nucleotide sequence ID" value="NZ_GL830993.1"/>
</dbReference>
<dbReference type="HOGENOM" id="CLU_090336_24_2_6"/>
<keyword evidence="3" id="KW-1185">Reference proteome</keyword>
<dbReference type="AlphaFoldDB" id="E8LKF9"/>
<dbReference type="Pfam" id="PF13581">
    <property type="entry name" value="HATPase_c_2"/>
    <property type="match status" value="1"/>
</dbReference>